<keyword evidence="3" id="KW-0053">Apoptosis</keyword>
<dbReference type="PRINTS" id="PR00386">
    <property type="entry name" value="P53SUPPRESSR"/>
</dbReference>
<evidence type="ECO:0000256" key="1">
    <source>
        <dbReference type="ARBA" id="ARBA00004123"/>
    </source>
</evidence>
<evidence type="ECO:0000256" key="5">
    <source>
        <dbReference type="ARBA" id="ARBA00022833"/>
    </source>
</evidence>
<dbReference type="CDD" id="cd08367">
    <property type="entry name" value="P53"/>
    <property type="match status" value="1"/>
</dbReference>
<dbReference type="SUPFAM" id="SSF49417">
    <property type="entry name" value="p53-like transcription factors"/>
    <property type="match status" value="1"/>
</dbReference>
<evidence type="ECO:0000256" key="12">
    <source>
        <dbReference type="SAM" id="MobiDB-lite"/>
    </source>
</evidence>
<dbReference type="PANTHER" id="PTHR11447:SF16">
    <property type="entry name" value="P53 PROTEIN LONG FORM VARIANT 1"/>
    <property type="match status" value="1"/>
</dbReference>
<dbReference type="GO" id="GO:0005634">
    <property type="term" value="C:nucleus"/>
    <property type="evidence" value="ECO:0007669"/>
    <property type="project" value="UniProtKB-SubCell"/>
</dbReference>
<keyword evidence="8" id="KW-0010">Activator</keyword>
<evidence type="ECO:0000259" key="13">
    <source>
        <dbReference type="Pfam" id="PF00870"/>
    </source>
</evidence>
<dbReference type="GO" id="GO:0046872">
    <property type="term" value="F:metal ion binding"/>
    <property type="evidence" value="ECO:0007669"/>
    <property type="project" value="UniProtKB-KW"/>
</dbReference>
<keyword evidence="7" id="KW-0238">DNA-binding</keyword>
<feature type="binding site" evidence="11">
    <location>
        <position position="224"/>
    </location>
    <ligand>
        <name>Zn(2+)</name>
        <dbReference type="ChEBI" id="CHEBI:29105"/>
    </ligand>
</feature>
<evidence type="ECO:0000256" key="6">
    <source>
        <dbReference type="ARBA" id="ARBA00023015"/>
    </source>
</evidence>
<dbReference type="Pfam" id="PF00870">
    <property type="entry name" value="P53"/>
    <property type="match status" value="1"/>
</dbReference>
<feature type="binding site" evidence="11">
    <location>
        <position position="158"/>
    </location>
    <ligand>
        <name>Zn(2+)</name>
        <dbReference type="ChEBI" id="CHEBI:29105"/>
    </ligand>
</feature>
<evidence type="ECO:0000256" key="9">
    <source>
        <dbReference type="ARBA" id="ARBA00023163"/>
    </source>
</evidence>
<feature type="domain" description="p53 DNA-binding" evidence="13">
    <location>
        <begin position="84"/>
        <end position="275"/>
    </location>
</feature>
<keyword evidence="5 11" id="KW-0862">Zinc</keyword>
<organism evidence="14">
    <name type="scientific">Anoplophora glabripennis</name>
    <name type="common">Asian longhorn beetle</name>
    <name type="synonym">Anoplophora nobilis</name>
    <dbReference type="NCBI Taxonomy" id="217634"/>
    <lineage>
        <taxon>Eukaryota</taxon>
        <taxon>Metazoa</taxon>
        <taxon>Ecdysozoa</taxon>
        <taxon>Arthropoda</taxon>
        <taxon>Hexapoda</taxon>
        <taxon>Insecta</taxon>
        <taxon>Pterygota</taxon>
        <taxon>Neoptera</taxon>
        <taxon>Endopterygota</taxon>
        <taxon>Coleoptera</taxon>
        <taxon>Polyphaga</taxon>
        <taxon>Cucujiformia</taxon>
        <taxon>Chrysomeloidea</taxon>
        <taxon>Cerambycidae</taxon>
        <taxon>Lamiinae</taxon>
        <taxon>Lamiini</taxon>
        <taxon>Anoplophora</taxon>
    </lineage>
</organism>
<protein>
    <submittedName>
        <fullName evidence="14">Cellular tumor antigen p53</fullName>
    </submittedName>
</protein>
<dbReference type="Gene3D" id="2.60.40.720">
    <property type="match status" value="1"/>
</dbReference>
<evidence type="ECO:0000256" key="2">
    <source>
        <dbReference type="ARBA" id="ARBA00006167"/>
    </source>
</evidence>
<evidence type="ECO:0000256" key="3">
    <source>
        <dbReference type="ARBA" id="ARBA00022703"/>
    </source>
</evidence>
<feature type="compositionally biased region" description="Basic and acidic residues" evidence="12">
    <location>
        <begin position="291"/>
        <end position="302"/>
    </location>
</feature>
<keyword evidence="10" id="KW-0539">Nucleus</keyword>
<feature type="compositionally biased region" description="Basic and acidic residues" evidence="12">
    <location>
        <begin position="267"/>
        <end position="281"/>
    </location>
</feature>
<evidence type="ECO:0000256" key="11">
    <source>
        <dbReference type="PIRSR" id="PIRSR602117-1"/>
    </source>
</evidence>
<keyword evidence="6" id="KW-0805">Transcription regulation</keyword>
<dbReference type="GO" id="GO:0000981">
    <property type="term" value="F:DNA-binding transcription factor activity, RNA polymerase II-specific"/>
    <property type="evidence" value="ECO:0007669"/>
    <property type="project" value="TreeGrafter"/>
</dbReference>
<feature type="binding site" evidence="11">
    <location>
        <position position="228"/>
    </location>
    <ligand>
        <name>Zn(2+)</name>
        <dbReference type="ChEBI" id="CHEBI:29105"/>
    </ligand>
</feature>
<feature type="binding site" evidence="11">
    <location>
        <position position="161"/>
    </location>
    <ligand>
        <name>Zn(2+)</name>
        <dbReference type="ChEBI" id="CHEBI:29105"/>
    </ligand>
</feature>
<dbReference type="GO" id="GO:0000978">
    <property type="term" value="F:RNA polymerase II cis-regulatory region sequence-specific DNA binding"/>
    <property type="evidence" value="ECO:0007669"/>
    <property type="project" value="TreeGrafter"/>
</dbReference>
<dbReference type="InterPro" id="IPR002117">
    <property type="entry name" value="p53_tumour_suppressor"/>
</dbReference>
<comment type="cofactor">
    <cofactor evidence="11">
        <name>Zn(2+)</name>
        <dbReference type="ChEBI" id="CHEBI:29105"/>
    </cofactor>
    <text evidence="11">Binds 1 zinc ion per subunit.</text>
</comment>
<evidence type="ECO:0000256" key="4">
    <source>
        <dbReference type="ARBA" id="ARBA00022723"/>
    </source>
</evidence>
<dbReference type="InterPro" id="IPR012346">
    <property type="entry name" value="p53/RUNT-type_TF_DNA-bd_sf"/>
</dbReference>
<gene>
    <name evidence="14" type="primary">P53</name>
</gene>
<name>V5GSV4_ANOGL</name>
<comment type="subcellular location">
    <subcellularLocation>
        <location evidence="1">Nucleus</location>
    </subcellularLocation>
</comment>
<dbReference type="InterPro" id="IPR008967">
    <property type="entry name" value="p53-like_TF_DNA-bd_sf"/>
</dbReference>
<dbReference type="InterPro" id="IPR011615">
    <property type="entry name" value="p53_DNA-bd"/>
</dbReference>
<dbReference type="AlphaFoldDB" id="V5GSV4"/>
<dbReference type="EMBL" id="GALX01001202">
    <property type="protein sequence ID" value="JAB67264.1"/>
    <property type="molecule type" value="Transcribed_RNA"/>
</dbReference>
<feature type="region of interest" description="Disordered" evidence="12">
    <location>
        <begin position="267"/>
        <end position="302"/>
    </location>
</feature>
<evidence type="ECO:0000256" key="10">
    <source>
        <dbReference type="ARBA" id="ARBA00023242"/>
    </source>
</evidence>
<sequence>MNKCESEVMSFPSDILSQEEQDEILREISDIPDVNEMVHILSNNSNINGENDFNEEKEYKDKIVIVVPANEHSIPPIISNILSNEEYPGPFEFEVDICPNGSKNPWVYSPPLNKIFMDMNSPFPVDFKIKNRPQNSLFIRVTPVYSLPQHSQDFVYRCINHEHPMETSNRNVKENVRQHIIRCSNSSAIYLGDKEKSQRLSVAIPLSLPQSGTESVREMFQFVCKNSCPTPGMNRRPIEAIFTLEDVSGHVLGRQTLRVRICSCPKRDKEKEEKEHSDNTRLPRGKKRKVEKSEKKPVASSDVDNKEYKLTLNIVGKHNAQQVLKYSHDLMAGEYIRHGSNGGEVYKNCLNGINNLMIFPTLK</sequence>
<evidence type="ECO:0000256" key="7">
    <source>
        <dbReference type="ARBA" id="ARBA00023125"/>
    </source>
</evidence>
<dbReference type="PANTHER" id="PTHR11447">
    <property type="entry name" value="CELLULAR TUMOR ANTIGEN P53"/>
    <property type="match status" value="1"/>
</dbReference>
<dbReference type="GO" id="GO:0006915">
    <property type="term" value="P:apoptotic process"/>
    <property type="evidence" value="ECO:0007669"/>
    <property type="project" value="UniProtKB-KW"/>
</dbReference>
<evidence type="ECO:0000313" key="14">
    <source>
        <dbReference type="EMBL" id="JAB67264.1"/>
    </source>
</evidence>
<comment type="similarity">
    <text evidence="2">Belongs to the p53 family.</text>
</comment>
<reference evidence="14" key="1">
    <citation type="submission" date="2013-07" db="EMBL/GenBank/DDBJ databases">
        <title>Midgut Transcriptome Profiling of Anoplphora glabripennis, a Lignocellulose Degrading, Wood-Boring Cerambycid.</title>
        <authorList>
            <person name="Scully E.D."/>
            <person name="Hoover K."/>
            <person name="Carlson J.E."/>
            <person name="Tien M."/>
            <person name="Geib S.M."/>
        </authorList>
    </citation>
    <scope>NUCLEOTIDE SEQUENCE</scope>
</reference>
<proteinExistence type="inferred from homology"/>
<evidence type="ECO:0000256" key="8">
    <source>
        <dbReference type="ARBA" id="ARBA00023159"/>
    </source>
</evidence>
<accession>V5GSV4</accession>
<keyword evidence="9" id="KW-0804">Transcription</keyword>
<keyword evidence="4 11" id="KW-0479">Metal-binding</keyword>